<feature type="domain" description="SLH" evidence="3">
    <location>
        <begin position="347"/>
        <end position="410"/>
    </location>
</feature>
<feature type="region of interest" description="Disordered" evidence="1">
    <location>
        <begin position="113"/>
        <end position="161"/>
    </location>
</feature>
<dbReference type="Proteomes" id="UP000670947">
    <property type="component" value="Unassembled WGS sequence"/>
</dbReference>
<feature type="domain" description="SLH" evidence="3">
    <location>
        <begin position="475"/>
        <end position="532"/>
    </location>
</feature>
<accession>A0ABS3W9S1</accession>
<keyword evidence="5" id="KW-1185">Reference proteome</keyword>
<dbReference type="PANTHER" id="PTHR43308">
    <property type="entry name" value="OUTER MEMBRANE PROTEIN ALPHA-RELATED"/>
    <property type="match status" value="1"/>
</dbReference>
<protein>
    <submittedName>
        <fullName evidence="4">S-layer homology domain-containing protein</fullName>
    </submittedName>
</protein>
<feature type="chain" id="PRO_5047368538" evidence="2">
    <location>
        <begin position="23"/>
        <end position="532"/>
    </location>
</feature>
<dbReference type="EMBL" id="JAGGDJ010000007">
    <property type="protein sequence ID" value="MBO7745074.1"/>
    <property type="molecule type" value="Genomic_DNA"/>
</dbReference>
<organism evidence="4 5">
    <name type="scientific">Paenibacillus artemisiicola</name>
    <dbReference type="NCBI Taxonomy" id="1172618"/>
    <lineage>
        <taxon>Bacteria</taxon>
        <taxon>Bacillati</taxon>
        <taxon>Bacillota</taxon>
        <taxon>Bacilli</taxon>
        <taxon>Bacillales</taxon>
        <taxon>Paenibacillaceae</taxon>
        <taxon>Paenibacillus</taxon>
    </lineage>
</organism>
<keyword evidence="2" id="KW-0732">Signal</keyword>
<proteinExistence type="predicted"/>
<evidence type="ECO:0000259" key="3">
    <source>
        <dbReference type="PROSITE" id="PS51272"/>
    </source>
</evidence>
<sequence length="532" mass="54943">MKKVLAAMLALFFMLAPVSGYAAATFALEMNASKLQRGEQLMLSGMAEGDVNVKIVGPDKTTFYLDVIESAGGSFKKTITIPKEADFAPYGVYHLAASNGAATLSRTFAVTDENGNYPPEQSEGGGNGIGIAPPSNAIPADAGTATGSDIQPDKAPNGTYIVGGDTFTSAAGQAGGAVTIKLPDSSGTSGNALEFPAQALETLKSKNKDLVIASDNGTVRIPAEAIAAGNAGQETNIRIVLNTALTDDAKNAIAGSIGSNADYHGIGAVITVTIQLVSGGTATEIHDLGKPVTVRLKLTNEQAKLIAANLAGVYYVNGSQLEYVGGKAENGTFTFPANHFSTYAILEYGKSFVDMKGHWAEQAVKSLAAKHIVTGVDEQHYVPGRGITRAEFATMLMRSVAWNGKADVPAGANPFNDVPAGQYYAGAVTQAASLGIVTGYQGAFRPNDGITREEAVVALVRAAKYFDLSAPGKGAPAFADAKSISAWAAAAVNEAWTTGLIEGDGKQFNPKKSVTRAEVAVMIGRLLPAGSL</sequence>
<dbReference type="Pfam" id="PF00395">
    <property type="entry name" value="SLH"/>
    <property type="match status" value="3"/>
</dbReference>
<evidence type="ECO:0000313" key="5">
    <source>
        <dbReference type="Proteomes" id="UP000670947"/>
    </source>
</evidence>
<dbReference type="PANTHER" id="PTHR43308:SF5">
    <property type="entry name" value="S-LAYER PROTEIN _ PEPTIDOGLYCAN ENDO-BETA-N-ACETYLGLUCOSAMINIDASE"/>
    <property type="match status" value="1"/>
</dbReference>
<feature type="domain" description="SLH" evidence="3">
    <location>
        <begin position="411"/>
        <end position="473"/>
    </location>
</feature>
<dbReference type="InterPro" id="IPR051465">
    <property type="entry name" value="Cell_Envelope_Struct_Comp"/>
</dbReference>
<reference evidence="4 5" key="1">
    <citation type="submission" date="2021-03" db="EMBL/GenBank/DDBJ databases">
        <title>Paenibacillus artemisicola MWE-103 whole genome sequence.</title>
        <authorList>
            <person name="Ham Y.J."/>
        </authorList>
    </citation>
    <scope>NUCLEOTIDE SEQUENCE [LARGE SCALE GENOMIC DNA]</scope>
    <source>
        <strain evidence="4 5">MWE-103</strain>
    </source>
</reference>
<evidence type="ECO:0000313" key="4">
    <source>
        <dbReference type="EMBL" id="MBO7745074.1"/>
    </source>
</evidence>
<name>A0ABS3W9S1_9BACL</name>
<comment type="caution">
    <text evidence="4">The sequence shown here is derived from an EMBL/GenBank/DDBJ whole genome shotgun (WGS) entry which is preliminary data.</text>
</comment>
<dbReference type="PROSITE" id="PS51272">
    <property type="entry name" value="SLH"/>
    <property type="match status" value="3"/>
</dbReference>
<dbReference type="InterPro" id="IPR001119">
    <property type="entry name" value="SLH_dom"/>
</dbReference>
<evidence type="ECO:0000256" key="2">
    <source>
        <dbReference type="SAM" id="SignalP"/>
    </source>
</evidence>
<dbReference type="RefSeq" id="WP_208847980.1">
    <property type="nucleotide sequence ID" value="NZ_JAGGDJ010000007.1"/>
</dbReference>
<feature type="signal peptide" evidence="2">
    <location>
        <begin position="1"/>
        <end position="22"/>
    </location>
</feature>
<evidence type="ECO:0000256" key="1">
    <source>
        <dbReference type="SAM" id="MobiDB-lite"/>
    </source>
</evidence>
<gene>
    <name evidence="4" type="ORF">I8J29_12765</name>
</gene>